<sequence>MIASDAGDLLAQISTDGGTSWTTLWTEDDETGFIDDGDGDEDTDLYNQNIVPVQVSLTPYIGQANVKIRFRYIGTDADGVSIDDVKVLAGTLGTSEASSKAKSTSIYPNPTKGEISIKTDKKIKSSTVSDLSGKSVMRSTSEKIDISSLPKGMYLVKVEFADGSATTEKVIKE</sequence>
<feature type="domain" description="Secretion system C-terminal sorting" evidence="2">
    <location>
        <begin position="106"/>
        <end position="171"/>
    </location>
</feature>
<comment type="caution">
    <text evidence="3">The sequence shown here is derived from an EMBL/GenBank/DDBJ whole genome shotgun (WGS) entry which is preliminary data.</text>
</comment>
<dbReference type="EMBL" id="JPRO01000001">
    <property type="protein sequence ID" value="KFF09078.1"/>
    <property type="molecule type" value="Genomic_DNA"/>
</dbReference>
<name>A0A085ZXB4_9FLAO</name>
<dbReference type="STRING" id="421531.IX38_00745"/>
<gene>
    <name evidence="3" type="ORF">IX38_00745</name>
</gene>
<proteinExistence type="predicted"/>
<dbReference type="eggNOG" id="COG1404">
    <property type="taxonomic scope" value="Bacteria"/>
</dbReference>
<evidence type="ECO:0000313" key="4">
    <source>
        <dbReference type="Proteomes" id="UP000028703"/>
    </source>
</evidence>
<evidence type="ECO:0000313" key="3">
    <source>
        <dbReference type="EMBL" id="KFF09078.1"/>
    </source>
</evidence>
<reference evidence="3 4" key="1">
    <citation type="submission" date="2014-07" db="EMBL/GenBank/DDBJ databases">
        <title>Genome of Chryseobacterium luteum DSM 18605.</title>
        <authorList>
            <person name="Stropko S.J."/>
            <person name="Pipes S.E."/>
            <person name="Newman J.D."/>
        </authorList>
    </citation>
    <scope>NUCLEOTIDE SEQUENCE [LARGE SCALE GENOMIC DNA]</scope>
    <source>
        <strain evidence="3 4">DSM 18605</strain>
    </source>
</reference>
<organism evidence="3 4">
    <name type="scientific">Chryseobacterium luteum</name>
    <dbReference type="NCBI Taxonomy" id="421531"/>
    <lineage>
        <taxon>Bacteria</taxon>
        <taxon>Pseudomonadati</taxon>
        <taxon>Bacteroidota</taxon>
        <taxon>Flavobacteriia</taxon>
        <taxon>Flavobacteriales</taxon>
        <taxon>Weeksellaceae</taxon>
        <taxon>Chryseobacterium group</taxon>
        <taxon>Chryseobacterium</taxon>
    </lineage>
</organism>
<dbReference type="AlphaFoldDB" id="A0A085ZXB4"/>
<dbReference type="InterPro" id="IPR026444">
    <property type="entry name" value="Secre_tail"/>
</dbReference>
<dbReference type="Proteomes" id="UP000028703">
    <property type="component" value="Unassembled WGS sequence"/>
</dbReference>
<accession>A0A085ZXB4</accession>
<evidence type="ECO:0000256" key="1">
    <source>
        <dbReference type="ARBA" id="ARBA00022729"/>
    </source>
</evidence>
<keyword evidence="4" id="KW-1185">Reference proteome</keyword>
<dbReference type="Gene3D" id="2.60.120.260">
    <property type="entry name" value="Galactose-binding domain-like"/>
    <property type="match status" value="1"/>
</dbReference>
<keyword evidence="1" id="KW-0732">Signal</keyword>
<dbReference type="Pfam" id="PF18962">
    <property type="entry name" value="Por_Secre_tail"/>
    <property type="match status" value="1"/>
</dbReference>
<evidence type="ECO:0000259" key="2">
    <source>
        <dbReference type="Pfam" id="PF18962"/>
    </source>
</evidence>
<dbReference type="NCBIfam" id="TIGR04183">
    <property type="entry name" value="Por_Secre_tail"/>
    <property type="match status" value="1"/>
</dbReference>
<protein>
    <recommendedName>
        <fullName evidence="2">Secretion system C-terminal sorting domain-containing protein</fullName>
    </recommendedName>
</protein>